<gene>
    <name evidence="1" type="ORF">DdX_17677</name>
</gene>
<name>A0AAD4MM53_9BILA</name>
<dbReference type="EMBL" id="JAKKPZ010000202">
    <property type="protein sequence ID" value="KAI1698840.1"/>
    <property type="molecule type" value="Genomic_DNA"/>
</dbReference>
<dbReference type="Proteomes" id="UP001201812">
    <property type="component" value="Unassembled WGS sequence"/>
</dbReference>
<proteinExistence type="predicted"/>
<organism evidence="1 2">
    <name type="scientific">Ditylenchus destructor</name>
    <dbReference type="NCBI Taxonomy" id="166010"/>
    <lineage>
        <taxon>Eukaryota</taxon>
        <taxon>Metazoa</taxon>
        <taxon>Ecdysozoa</taxon>
        <taxon>Nematoda</taxon>
        <taxon>Chromadorea</taxon>
        <taxon>Rhabditida</taxon>
        <taxon>Tylenchina</taxon>
        <taxon>Tylenchomorpha</taxon>
        <taxon>Sphaerularioidea</taxon>
        <taxon>Anguinidae</taxon>
        <taxon>Anguininae</taxon>
        <taxon>Ditylenchus</taxon>
    </lineage>
</organism>
<evidence type="ECO:0000313" key="1">
    <source>
        <dbReference type="EMBL" id="KAI1698840.1"/>
    </source>
</evidence>
<evidence type="ECO:0000313" key="2">
    <source>
        <dbReference type="Proteomes" id="UP001201812"/>
    </source>
</evidence>
<keyword evidence="2" id="KW-1185">Reference proteome</keyword>
<sequence length="214" mass="24771">MLSVRLKKWALFLIFTGSMQFFFNFYKPADNSNPTYEMEELVTFAPNGMNRGPVEIKPISKDSDLADSGIKPNRSRATKLLPFNTSIRNTGSNRMSQTNLLVSPGLSEKLSIKRQTPTPMSTTTRPYFEIRSEHYYRYALSHPTYQAIKQHKPYTYVIVPVMNSRNETDEFKTAQETIECYAALHKYSYRVLYADGTDEHSRHLCTQKDVRMLN</sequence>
<reference evidence="1" key="1">
    <citation type="submission" date="2022-01" db="EMBL/GenBank/DDBJ databases">
        <title>Genome Sequence Resource for Two Populations of Ditylenchus destructor, the Migratory Endoparasitic Phytonematode.</title>
        <authorList>
            <person name="Zhang H."/>
            <person name="Lin R."/>
            <person name="Xie B."/>
        </authorList>
    </citation>
    <scope>NUCLEOTIDE SEQUENCE</scope>
    <source>
        <strain evidence="1">BazhouSP</strain>
    </source>
</reference>
<dbReference type="AlphaFoldDB" id="A0AAD4MM53"/>
<protein>
    <submittedName>
        <fullName evidence="1">Uncharacterized protein</fullName>
    </submittedName>
</protein>
<comment type="caution">
    <text evidence="1">The sequence shown here is derived from an EMBL/GenBank/DDBJ whole genome shotgun (WGS) entry which is preliminary data.</text>
</comment>
<accession>A0AAD4MM53</accession>